<dbReference type="AlphaFoldDB" id="A0A5C7HCP8"/>
<feature type="region of interest" description="Disordered" evidence="4">
    <location>
        <begin position="191"/>
        <end position="213"/>
    </location>
</feature>
<evidence type="ECO:0000313" key="7">
    <source>
        <dbReference type="Proteomes" id="UP000323000"/>
    </source>
</evidence>
<keyword evidence="2" id="KW-0238">DNA-binding</keyword>
<dbReference type="InterPro" id="IPR027353">
    <property type="entry name" value="NET_dom"/>
</dbReference>
<dbReference type="GO" id="GO:0043565">
    <property type="term" value="F:sequence-specific DNA binding"/>
    <property type="evidence" value="ECO:0007669"/>
    <property type="project" value="InterPro"/>
</dbReference>
<sequence length="420" mass="46332">MKWGGVAGKISILPCRKAGRLCPPLVVNRGGKISYAHEIAILQTGRSHLPSLGLMLCLFVMSKASKSVLGSTSPGEVGPDYFGYYACEIAELLSQDEDSVPFTSQTSELYRRKRGKGNGDSLFNNSIGTGLSDSKLERLKSLLRQGVFDLTPEVDEMLDPVVATCQLQTQLRNKKCFSSDAGAVEVDAAVPRKKVKTSSSSSSTNIDPDAGPLKSGSCREGLVSIRIDSESVDANVLGKEISNGKNNCVQCHTKETSLLKCGSVEPKDLCDACRIAIRKETDFHSGSNINADKENGEVDEDLQFLLENDSSLVEETMKKYSDELSARLGHMELQLEKLLDDVVSKCRPMTRTEKRELRHLIQKLPPNNLGRVVEILQHNNMAETRSSSELLVDLEKEDNVTLWRLYYYVKAVEKARELLV</sequence>
<dbReference type="GO" id="GO:0006355">
    <property type="term" value="P:regulation of DNA-templated transcription"/>
    <property type="evidence" value="ECO:0007669"/>
    <property type="project" value="InterPro"/>
</dbReference>
<dbReference type="Pfam" id="PF00320">
    <property type="entry name" value="GATA"/>
    <property type="match status" value="1"/>
</dbReference>
<dbReference type="PANTHER" id="PTHR45926">
    <property type="entry name" value="OSJNBA0053K19.4 PROTEIN"/>
    <property type="match status" value="1"/>
</dbReference>
<evidence type="ECO:0000259" key="5">
    <source>
        <dbReference type="PROSITE" id="PS51525"/>
    </source>
</evidence>
<dbReference type="InterPro" id="IPR000679">
    <property type="entry name" value="Znf_GATA"/>
</dbReference>
<dbReference type="PROSITE" id="PS51525">
    <property type="entry name" value="NET"/>
    <property type="match status" value="1"/>
</dbReference>
<organism evidence="6 7">
    <name type="scientific">Acer yangbiense</name>
    <dbReference type="NCBI Taxonomy" id="1000413"/>
    <lineage>
        <taxon>Eukaryota</taxon>
        <taxon>Viridiplantae</taxon>
        <taxon>Streptophyta</taxon>
        <taxon>Embryophyta</taxon>
        <taxon>Tracheophyta</taxon>
        <taxon>Spermatophyta</taxon>
        <taxon>Magnoliopsida</taxon>
        <taxon>eudicotyledons</taxon>
        <taxon>Gunneridae</taxon>
        <taxon>Pentapetalae</taxon>
        <taxon>rosids</taxon>
        <taxon>malvids</taxon>
        <taxon>Sapindales</taxon>
        <taxon>Sapindaceae</taxon>
        <taxon>Hippocastanoideae</taxon>
        <taxon>Acereae</taxon>
        <taxon>Acer</taxon>
    </lineage>
</organism>
<dbReference type="Gene3D" id="1.20.1270.220">
    <property type="match status" value="1"/>
</dbReference>
<proteinExistence type="predicted"/>
<evidence type="ECO:0000313" key="6">
    <source>
        <dbReference type="EMBL" id="TXG54754.1"/>
    </source>
</evidence>
<reference evidence="7" key="1">
    <citation type="journal article" date="2019" name="Gigascience">
        <title>De novo genome assembly of the endangered Acer yangbiense, a plant species with extremely small populations endemic to Yunnan Province, China.</title>
        <authorList>
            <person name="Yang J."/>
            <person name="Wariss H.M."/>
            <person name="Tao L."/>
            <person name="Zhang R."/>
            <person name="Yun Q."/>
            <person name="Hollingsworth P."/>
            <person name="Dao Z."/>
            <person name="Luo G."/>
            <person name="Guo H."/>
            <person name="Ma Y."/>
            <person name="Sun W."/>
        </authorList>
    </citation>
    <scope>NUCLEOTIDE SEQUENCE [LARGE SCALE GENOMIC DNA]</scope>
    <source>
        <strain evidence="7">cv. Malutang</strain>
    </source>
</reference>
<keyword evidence="7" id="KW-1185">Reference proteome</keyword>
<dbReference type="Proteomes" id="UP000323000">
    <property type="component" value="Chromosome 9"/>
</dbReference>
<keyword evidence="1" id="KW-0805">Transcription regulation</keyword>
<dbReference type="OrthoDB" id="21449at2759"/>
<dbReference type="Pfam" id="PF17035">
    <property type="entry name" value="BET"/>
    <property type="match status" value="1"/>
</dbReference>
<keyword evidence="3" id="KW-0804">Transcription</keyword>
<comment type="caution">
    <text evidence="6">The sequence shown here is derived from an EMBL/GenBank/DDBJ whole genome shotgun (WGS) entry which is preliminary data.</text>
</comment>
<evidence type="ECO:0000256" key="3">
    <source>
        <dbReference type="ARBA" id="ARBA00023163"/>
    </source>
</evidence>
<evidence type="ECO:0000256" key="2">
    <source>
        <dbReference type="ARBA" id="ARBA00023125"/>
    </source>
</evidence>
<protein>
    <recommendedName>
        <fullName evidence="5">NET domain-containing protein</fullName>
    </recommendedName>
</protein>
<dbReference type="InterPro" id="IPR038336">
    <property type="entry name" value="NET_sf"/>
</dbReference>
<accession>A0A5C7HCP8</accession>
<dbReference type="EMBL" id="VAHF01000009">
    <property type="protein sequence ID" value="TXG54754.1"/>
    <property type="molecule type" value="Genomic_DNA"/>
</dbReference>
<feature type="domain" description="NET" evidence="5">
    <location>
        <begin position="339"/>
        <end position="420"/>
    </location>
</feature>
<name>A0A5C7HCP8_9ROSI</name>
<evidence type="ECO:0000256" key="1">
    <source>
        <dbReference type="ARBA" id="ARBA00023015"/>
    </source>
</evidence>
<evidence type="ECO:0000256" key="4">
    <source>
        <dbReference type="SAM" id="MobiDB-lite"/>
    </source>
</evidence>
<gene>
    <name evidence="6" type="ORF">EZV62_020010</name>
</gene>